<accession>A0AAV9ZDB5</accession>
<dbReference type="AlphaFoldDB" id="A0AAV9ZDB5"/>
<name>A0AAV9ZDB5_9AGAR</name>
<dbReference type="Proteomes" id="UP001362999">
    <property type="component" value="Unassembled WGS sequence"/>
</dbReference>
<keyword evidence="2" id="KW-1185">Reference proteome</keyword>
<evidence type="ECO:0000313" key="1">
    <source>
        <dbReference type="EMBL" id="KAK6978303.1"/>
    </source>
</evidence>
<proteinExistence type="predicted"/>
<reference evidence="1 2" key="1">
    <citation type="journal article" date="2024" name="J Genomics">
        <title>Draft genome sequencing and assembly of Favolaschia claudopus CIRM-BRFM 2984 isolated from oak limbs.</title>
        <authorList>
            <person name="Navarro D."/>
            <person name="Drula E."/>
            <person name="Chaduli D."/>
            <person name="Cazenave R."/>
            <person name="Ahrendt S."/>
            <person name="Wang J."/>
            <person name="Lipzen A."/>
            <person name="Daum C."/>
            <person name="Barry K."/>
            <person name="Grigoriev I.V."/>
            <person name="Favel A."/>
            <person name="Rosso M.N."/>
            <person name="Martin F."/>
        </authorList>
    </citation>
    <scope>NUCLEOTIDE SEQUENCE [LARGE SCALE GENOMIC DNA]</scope>
    <source>
        <strain evidence="1 2">CIRM-BRFM 2984</strain>
    </source>
</reference>
<protein>
    <submittedName>
        <fullName evidence="1">Uncharacterized protein</fullName>
    </submittedName>
</protein>
<dbReference type="EMBL" id="JAWWNJ010000160">
    <property type="protein sequence ID" value="KAK6978303.1"/>
    <property type="molecule type" value="Genomic_DNA"/>
</dbReference>
<evidence type="ECO:0000313" key="2">
    <source>
        <dbReference type="Proteomes" id="UP001362999"/>
    </source>
</evidence>
<comment type="caution">
    <text evidence="1">The sequence shown here is derived from an EMBL/GenBank/DDBJ whole genome shotgun (WGS) entry which is preliminary data.</text>
</comment>
<gene>
    <name evidence="1" type="ORF">R3P38DRAFT_3235807</name>
</gene>
<organism evidence="1 2">
    <name type="scientific">Favolaschia claudopus</name>
    <dbReference type="NCBI Taxonomy" id="2862362"/>
    <lineage>
        <taxon>Eukaryota</taxon>
        <taxon>Fungi</taxon>
        <taxon>Dikarya</taxon>
        <taxon>Basidiomycota</taxon>
        <taxon>Agaricomycotina</taxon>
        <taxon>Agaricomycetes</taxon>
        <taxon>Agaricomycetidae</taxon>
        <taxon>Agaricales</taxon>
        <taxon>Marasmiineae</taxon>
        <taxon>Mycenaceae</taxon>
        <taxon>Favolaschia</taxon>
    </lineage>
</organism>
<sequence>MIQTFRPKPPHIEFNIALRRGFFATYVAAEPAECWPSGMADSHHATEPNFATSYQRLTRFHHRRLRLFERDPTKPTPPTSSMLIHSSRRSVPQVMFVDNSSRSSRPLVSTYFPRCHLVRNIRVSPPTSPSIQPFPTSPPPWSRSLRFAALLSRITHAGKIKSDSEWEHNQYKISGYFFFVDTFEDDPDLDTYCFQSLLAVTPTWLVPICGA</sequence>